<organism evidence="1">
    <name type="scientific">Tetraselmis sp. GSL018</name>
    <dbReference type="NCBI Taxonomy" id="582737"/>
    <lineage>
        <taxon>Eukaryota</taxon>
        <taxon>Viridiplantae</taxon>
        <taxon>Chlorophyta</taxon>
        <taxon>core chlorophytes</taxon>
        <taxon>Chlorodendrophyceae</taxon>
        <taxon>Chlorodendrales</taxon>
        <taxon>Chlorodendraceae</taxon>
        <taxon>Tetraselmis</taxon>
    </lineage>
</organism>
<gene>
    <name evidence="1" type="ORF">TSPGSL018_11005</name>
</gene>
<name>A0A061R9Q1_9CHLO</name>
<reference evidence="1" key="1">
    <citation type="submission" date="2014-05" db="EMBL/GenBank/DDBJ databases">
        <title>The transcriptome of the halophilic microalga Tetraselmis sp. GSL018 isolated from the Great Salt Lake, Utah.</title>
        <authorList>
            <person name="Jinkerson R.E."/>
            <person name="D'Adamo S."/>
            <person name="Posewitz M.C."/>
        </authorList>
    </citation>
    <scope>NUCLEOTIDE SEQUENCE</scope>
    <source>
        <strain evidence="1">GSL018</strain>
    </source>
</reference>
<feature type="non-terminal residue" evidence="1">
    <location>
        <position position="1"/>
    </location>
</feature>
<sequence length="87" mass="9909">RFKFSRLLRNSKKNLKDCTTAALWRFSKKLHPSQPAPNIALAKCVCCTKTILSFNSSKTEEIHPKLSSVYCLREPTAPRFLPRSSRG</sequence>
<accession>A0A061R9Q1</accession>
<evidence type="ECO:0000313" key="1">
    <source>
        <dbReference type="EMBL" id="JAC67499.1"/>
    </source>
</evidence>
<feature type="non-terminal residue" evidence="1">
    <location>
        <position position="87"/>
    </location>
</feature>
<proteinExistence type="predicted"/>
<dbReference type="EMBL" id="GBEZ01018999">
    <property type="protein sequence ID" value="JAC67499.1"/>
    <property type="molecule type" value="Transcribed_RNA"/>
</dbReference>
<protein>
    <submittedName>
        <fullName evidence="1">Uncharacterized protein</fullName>
    </submittedName>
</protein>
<dbReference type="AlphaFoldDB" id="A0A061R9Q1"/>